<dbReference type="InterPro" id="IPR012795">
    <property type="entry name" value="tRNA_Ile_lys_synt_N"/>
</dbReference>
<comment type="subcellular location">
    <subcellularLocation>
        <location evidence="6">Cytoplasm</location>
    </subcellularLocation>
</comment>
<dbReference type="GO" id="GO:0032267">
    <property type="term" value="F:tRNA(Ile)-lysidine synthase activity"/>
    <property type="evidence" value="ECO:0007669"/>
    <property type="project" value="UniProtKB-EC"/>
</dbReference>
<dbReference type="Pfam" id="PF01171">
    <property type="entry name" value="ATP_bind_3"/>
    <property type="match status" value="1"/>
</dbReference>
<evidence type="ECO:0000256" key="5">
    <source>
        <dbReference type="ARBA" id="ARBA00048539"/>
    </source>
</evidence>
<keyword evidence="9" id="KW-1185">Reference proteome</keyword>
<keyword evidence="3 6" id="KW-0547">Nucleotide-binding</keyword>
<dbReference type="RefSeq" id="WP_085771889.1">
    <property type="nucleotide sequence ID" value="NZ_AP027149.1"/>
</dbReference>
<keyword evidence="4 6" id="KW-0067">ATP-binding</keyword>
<evidence type="ECO:0000256" key="6">
    <source>
        <dbReference type="HAMAP-Rule" id="MF_01161"/>
    </source>
</evidence>
<dbReference type="GO" id="GO:0006400">
    <property type="term" value="P:tRNA modification"/>
    <property type="evidence" value="ECO:0007669"/>
    <property type="project" value="UniProtKB-UniRule"/>
</dbReference>
<dbReference type="PANTHER" id="PTHR43033">
    <property type="entry name" value="TRNA(ILE)-LYSIDINE SYNTHASE-RELATED"/>
    <property type="match status" value="1"/>
</dbReference>
<feature type="domain" description="tRNA(Ile)-lysidine/2-thiocytidine synthase N-terminal" evidence="7">
    <location>
        <begin position="20"/>
        <end position="210"/>
    </location>
</feature>
<dbReference type="GO" id="GO:0005524">
    <property type="term" value="F:ATP binding"/>
    <property type="evidence" value="ECO:0007669"/>
    <property type="project" value="UniProtKB-UniRule"/>
</dbReference>
<gene>
    <name evidence="6" type="primary">tilS</name>
    <name evidence="8" type="ORF">B1812_12560</name>
</gene>
<dbReference type="AlphaFoldDB" id="A0A1W6MW16"/>
<reference evidence="8 9" key="1">
    <citation type="submission" date="2017-02" db="EMBL/GenBank/DDBJ databases">
        <authorList>
            <person name="Peterson S.W."/>
        </authorList>
    </citation>
    <scope>NUCLEOTIDE SEQUENCE [LARGE SCALE GENOMIC DNA]</scope>
    <source>
        <strain evidence="8 9">S285</strain>
    </source>
</reference>
<dbReference type="PANTHER" id="PTHR43033:SF1">
    <property type="entry name" value="TRNA(ILE)-LYSIDINE SYNTHASE-RELATED"/>
    <property type="match status" value="1"/>
</dbReference>
<evidence type="ECO:0000313" key="8">
    <source>
        <dbReference type="EMBL" id="ARN81772.1"/>
    </source>
</evidence>
<comment type="function">
    <text evidence="6">Ligates lysine onto the cytidine present at position 34 of the AUA codon-specific tRNA(Ile) that contains the anticodon CAU, in an ATP-dependent manner. Cytidine is converted to lysidine, thus changing the amino acid specificity of the tRNA from methionine to isoleucine.</text>
</comment>
<evidence type="ECO:0000256" key="2">
    <source>
        <dbReference type="ARBA" id="ARBA00022694"/>
    </source>
</evidence>
<accession>A0A1W6MW16</accession>
<dbReference type="NCBIfam" id="TIGR02432">
    <property type="entry name" value="lysidine_TilS_N"/>
    <property type="match status" value="1"/>
</dbReference>
<dbReference type="SUPFAM" id="SSF52402">
    <property type="entry name" value="Adenine nucleotide alpha hydrolases-like"/>
    <property type="match status" value="1"/>
</dbReference>
<comment type="catalytic activity">
    <reaction evidence="5 6">
        <text>cytidine(34) in tRNA(Ile2) + L-lysine + ATP = lysidine(34) in tRNA(Ile2) + AMP + diphosphate + H(+)</text>
        <dbReference type="Rhea" id="RHEA:43744"/>
        <dbReference type="Rhea" id="RHEA-COMP:10625"/>
        <dbReference type="Rhea" id="RHEA-COMP:10670"/>
        <dbReference type="ChEBI" id="CHEBI:15378"/>
        <dbReference type="ChEBI" id="CHEBI:30616"/>
        <dbReference type="ChEBI" id="CHEBI:32551"/>
        <dbReference type="ChEBI" id="CHEBI:33019"/>
        <dbReference type="ChEBI" id="CHEBI:82748"/>
        <dbReference type="ChEBI" id="CHEBI:83665"/>
        <dbReference type="ChEBI" id="CHEBI:456215"/>
        <dbReference type="EC" id="6.3.4.19"/>
    </reaction>
</comment>
<dbReference type="GO" id="GO:0005737">
    <property type="term" value="C:cytoplasm"/>
    <property type="evidence" value="ECO:0007669"/>
    <property type="project" value="UniProtKB-SubCell"/>
</dbReference>
<evidence type="ECO:0000313" key="9">
    <source>
        <dbReference type="Proteomes" id="UP000193978"/>
    </source>
</evidence>
<dbReference type="KEGG" id="mbry:B1812_12560"/>
<dbReference type="Proteomes" id="UP000193978">
    <property type="component" value="Chromosome"/>
</dbReference>
<evidence type="ECO:0000256" key="4">
    <source>
        <dbReference type="ARBA" id="ARBA00022840"/>
    </source>
</evidence>
<feature type="binding site" evidence="6">
    <location>
        <begin position="25"/>
        <end position="30"/>
    </location>
    <ligand>
        <name>ATP</name>
        <dbReference type="ChEBI" id="CHEBI:30616"/>
    </ligand>
</feature>
<keyword evidence="6" id="KW-0963">Cytoplasm</keyword>
<evidence type="ECO:0000256" key="1">
    <source>
        <dbReference type="ARBA" id="ARBA00022598"/>
    </source>
</evidence>
<dbReference type="CDD" id="cd01992">
    <property type="entry name" value="TilS_N"/>
    <property type="match status" value="1"/>
</dbReference>
<keyword evidence="1 6" id="KW-0436">Ligase</keyword>
<comment type="similarity">
    <text evidence="6">Belongs to the tRNA(Ile)-lysidine synthase family.</text>
</comment>
<evidence type="ECO:0000256" key="3">
    <source>
        <dbReference type="ARBA" id="ARBA00022741"/>
    </source>
</evidence>
<keyword evidence="2 6" id="KW-0819">tRNA processing</keyword>
<sequence length="339" mass="36325">MLSLTSADALLAPLAEETALLLAVSGGPDSIALMLLAAAWSLRARVRIVVATVDHGLRAASREEALFVGGEAQALGFEHRLLLWAGEKPSTRLQERAREMRYALLADCAAEIDPRCAIVTAHHADDQAETILFRLCRGSGGAGLAGMSAVSTLLVHSARSQRASKSVRLLRPLLEAPKAALEAICAEAGRAYVTDPSNLDPRFARGRLRSLAATLAAEGLDRDALLRLGRRAARAEAALRHCAAEVEAGARIEGDAAPARFKAEALRGAPDELLMRLIERQVAHFGLAPRLDRLERASQRVAGALARREAARMTLAGALIDVDEDFLSFRPAPPRSRHM</sequence>
<dbReference type="STRING" id="655015.B1812_12560"/>
<protein>
    <recommendedName>
        <fullName evidence="6">tRNA(Ile)-lysidine synthase</fullName>
        <ecNumber evidence="6">6.3.4.19</ecNumber>
    </recommendedName>
    <alternativeName>
        <fullName evidence="6">tRNA(Ile)-2-lysyl-cytidine synthase</fullName>
    </alternativeName>
    <alternativeName>
        <fullName evidence="6">tRNA(Ile)-lysidine synthetase</fullName>
    </alternativeName>
</protein>
<dbReference type="EC" id="6.3.4.19" evidence="6"/>
<comment type="domain">
    <text evidence="6">The N-terminal region contains the highly conserved SGGXDS motif, predicted to be a P-loop motif involved in ATP binding.</text>
</comment>
<name>A0A1W6MW16_9HYPH</name>
<dbReference type="InterPro" id="IPR014729">
    <property type="entry name" value="Rossmann-like_a/b/a_fold"/>
</dbReference>
<dbReference type="OrthoDB" id="9807403at2"/>
<dbReference type="Gene3D" id="3.40.50.620">
    <property type="entry name" value="HUPs"/>
    <property type="match status" value="1"/>
</dbReference>
<proteinExistence type="inferred from homology"/>
<dbReference type="InterPro" id="IPR012094">
    <property type="entry name" value="tRNA_Ile_lys_synt"/>
</dbReference>
<dbReference type="HAMAP" id="MF_01161">
    <property type="entry name" value="tRNA_Ile_lys_synt"/>
    <property type="match status" value="1"/>
</dbReference>
<evidence type="ECO:0000259" key="7">
    <source>
        <dbReference type="Pfam" id="PF01171"/>
    </source>
</evidence>
<dbReference type="InterPro" id="IPR011063">
    <property type="entry name" value="TilS/TtcA_N"/>
</dbReference>
<dbReference type="EMBL" id="CP019948">
    <property type="protein sequence ID" value="ARN81772.1"/>
    <property type="molecule type" value="Genomic_DNA"/>
</dbReference>
<organism evidence="8 9">
    <name type="scientific">Methylocystis bryophila</name>
    <dbReference type="NCBI Taxonomy" id="655015"/>
    <lineage>
        <taxon>Bacteria</taxon>
        <taxon>Pseudomonadati</taxon>
        <taxon>Pseudomonadota</taxon>
        <taxon>Alphaproteobacteria</taxon>
        <taxon>Hyphomicrobiales</taxon>
        <taxon>Methylocystaceae</taxon>
        <taxon>Methylocystis</taxon>
    </lineage>
</organism>